<keyword evidence="1 6" id="KW-0547">Nucleotide-binding</keyword>
<dbReference type="CDD" id="cd17955">
    <property type="entry name" value="DEADc_DDX49"/>
    <property type="match status" value="1"/>
</dbReference>
<dbReference type="Proteomes" id="UP000243217">
    <property type="component" value="Unassembled WGS sequence"/>
</dbReference>
<evidence type="ECO:0000256" key="1">
    <source>
        <dbReference type="ARBA" id="ARBA00022741"/>
    </source>
</evidence>
<name>A0A1V9ZQ84_9STRA</name>
<feature type="region of interest" description="Disordered" evidence="7">
    <location>
        <begin position="286"/>
        <end position="308"/>
    </location>
</feature>
<dbReference type="Pfam" id="PF00270">
    <property type="entry name" value="DEAD"/>
    <property type="match status" value="1"/>
</dbReference>
<dbReference type="InterPro" id="IPR001650">
    <property type="entry name" value="Helicase_C-like"/>
</dbReference>
<evidence type="ECO:0000259" key="9">
    <source>
        <dbReference type="PROSITE" id="PS51194"/>
    </source>
</evidence>
<keyword evidence="2 6" id="KW-0378">Hydrolase</keyword>
<dbReference type="InterPro" id="IPR014001">
    <property type="entry name" value="Helicase_ATP-bd"/>
</dbReference>
<evidence type="ECO:0000256" key="6">
    <source>
        <dbReference type="RuleBase" id="RU000492"/>
    </source>
</evidence>
<dbReference type="InterPro" id="IPR050079">
    <property type="entry name" value="DEAD_box_RNA_helicase"/>
</dbReference>
<dbReference type="PROSITE" id="PS51195">
    <property type="entry name" value="Q_MOTIF"/>
    <property type="match status" value="1"/>
</dbReference>
<dbReference type="PANTHER" id="PTHR47959">
    <property type="entry name" value="ATP-DEPENDENT RNA HELICASE RHLE-RELATED"/>
    <property type="match status" value="1"/>
</dbReference>
<dbReference type="STRING" id="74557.A0A1V9ZQ84"/>
<evidence type="ECO:0000259" key="8">
    <source>
        <dbReference type="PROSITE" id="PS51192"/>
    </source>
</evidence>
<dbReference type="SMART" id="SM00487">
    <property type="entry name" value="DEXDc"/>
    <property type="match status" value="1"/>
</dbReference>
<keyword evidence="12" id="KW-1185">Reference proteome</keyword>
<reference evidence="11 12" key="1">
    <citation type="journal article" date="2014" name="Genome Biol. Evol.">
        <title>The secreted proteins of Achlya hypogyna and Thraustotheca clavata identify the ancestral oomycete secretome and reveal gene acquisitions by horizontal gene transfer.</title>
        <authorList>
            <person name="Misner I."/>
            <person name="Blouin N."/>
            <person name="Leonard G."/>
            <person name="Richards T.A."/>
            <person name="Lane C.E."/>
        </authorList>
    </citation>
    <scope>NUCLEOTIDE SEQUENCE [LARGE SCALE GENOMIC DNA]</scope>
    <source>
        <strain evidence="11 12">ATCC 34112</strain>
    </source>
</reference>
<dbReference type="EMBL" id="JNBS01001750">
    <property type="protein sequence ID" value="OQS00111.1"/>
    <property type="molecule type" value="Genomic_DNA"/>
</dbReference>
<dbReference type="InterPro" id="IPR014014">
    <property type="entry name" value="RNA_helicase_DEAD_Q_motif"/>
</dbReference>
<evidence type="ECO:0000256" key="5">
    <source>
        <dbReference type="PROSITE-ProRule" id="PRU00552"/>
    </source>
</evidence>
<keyword evidence="3 6" id="KW-0347">Helicase</keyword>
<dbReference type="CDD" id="cd18787">
    <property type="entry name" value="SF2_C_DEAD"/>
    <property type="match status" value="1"/>
</dbReference>
<evidence type="ECO:0000313" key="12">
    <source>
        <dbReference type="Proteomes" id="UP000243217"/>
    </source>
</evidence>
<dbReference type="Gene3D" id="3.40.50.300">
    <property type="entry name" value="P-loop containing nucleotide triphosphate hydrolases"/>
    <property type="match status" value="2"/>
</dbReference>
<keyword evidence="4 6" id="KW-0067">ATP-binding</keyword>
<comment type="similarity">
    <text evidence="6">Belongs to the DEAD box helicase family.</text>
</comment>
<feature type="domain" description="Helicase ATP-binding" evidence="8">
    <location>
        <begin position="73"/>
        <end position="245"/>
    </location>
</feature>
<feature type="short sequence motif" description="Q motif" evidence="5">
    <location>
        <begin position="42"/>
        <end position="70"/>
    </location>
</feature>
<evidence type="ECO:0000256" key="4">
    <source>
        <dbReference type="ARBA" id="ARBA00022840"/>
    </source>
</evidence>
<dbReference type="GO" id="GO:0005829">
    <property type="term" value="C:cytosol"/>
    <property type="evidence" value="ECO:0007669"/>
    <property type="project" value="TreeGrafter"/>
</dbReference>
<dbReference type="GO" id="GO:0003724">
    <property type="term" value="F:RNA helicase activity"/>
    <property type="evidence" value="ECO:0007669"/>
    <property type="project" value="InterPro"/>
</dbReference>
<proteinExistence type="inferred from homology"/>
<dbReference type="GO" id="GO:0016787">
    <property type="term" value="F:hydrolase activity"/>
    <property type="evidence" value="ECO:0007669"/>
    <property type="project" value="UniProtKB-KW"/>
</dbReference>
<dbReference type="PROSITE" id="PS00039">
    <property type="entry name" value="DEAD_ATP_HELICASE"/>
    <property type="match status" value="1"/>
</dbReference>
<dbReference type="GO" id="GO:0005524">
    <property type="term" value="F:ATP binding"/>
    <property type="evidence" value="ECO:0007669"/>
    <property type="project" value="UniProtKB-KW"/>
</dbReference>
<organism evidence="11 12">
    <name type="scientific">Thraustotheca clavata</name>
    <dbReference type="NCBI Taxonomy" id="74557"/>
    <lineage>
        <taxon>Eukaryota</taxon>
        <taxon>Sar</taxon>
        <taxon>Stramenopiles</taxon>
        <taxon>Oomycota</taxon>
        <taxon>Saprolegniomycetes</taxon>
        <taxon>Saprolegniales</taxon>
        <taxon>Achlyaceae</taxon>
        <taxon>Thraustotheca</taxon>
    </lineage>
</organism>
<dbReference type="InterPro" id="IPR000629">
    <property type="entry name" value="RNA-helicase_DEAD-box_CS"/>
</dbReference>
<protein>
    <submittedName>
        <fullName evidence="11">DEAD/DEAH box RNA helicase</fullName>
    </submittedName>
</protein>
<accession>A0A1V9ZQ84</accession>
<evidence type="ECO:0000256" key="3">
    <source>
        <dbReference type="ARBA" id="ARBA00022806"/>
    </source>
</evidence>
<dbReference type="InterPro" id="IPR011545">
    <property type="entry name" value="DEAD/DEAH_box_helicase_dom"/>
</dbReference>
<comment type="caution">
    <text evidence="11">The sequence shown here is derived from an EMBL/GenBank/DDBJ whole genome shotgun (WGS) entry which is preliminary data.</text>
</comment>
<dbReference type="GO" id="GO:0003676">
    <property type="term" value="F:nucleic acid binding"/>
    <property type="evidence" value="ECO:0007669"/>
    <property type="project" value="InterPro"/>
</dbReference>
<evidence type="ECO:0000313" key="11">
    <source>
        <dbReference type="EMBL" id="OQS00111.1"/>
    </source>
</evidence>
<dbReference type="InterPro" id="IPR027417">
    <property type="entry name" value="P-loop_NTPase"/>
</dbReference>
<evidence type="ECO:0000256" key="7">
    <source>
        <dbReference type="SAM" id="MobiDB-lite"/>
    </source>
</evidence>
<feature type="domain" description="Helicase C-terminal" evidence="9">
    <location>
        <begin position="293"/>
        <end position="449"/>
    </location>
</feature>
<dbReference type="SUPFAM" id="SSF52540">
    <property type="entry name" value="P-loop containing nucleoside triphosphate hydrolases"/>
    <property type="match status" value="1"/>
</dbReference>
<dbReference type="AlphaFoldDB" id="A0A1V9ZQ84"/>
<evidence type="ECO:0000259" key="10">
    <source>
        <dbReference type="PROSITE" id="PS51195"/>
    </source>
</evidence>
<dbReference type="PROSITE" id="PS51192">
    <property type="entry name" value="HELICASE_ATP_BIND_1"/>
    <property type="match status" value="1"/>
</dbReference>
<dbReference type="PROSITE" id="PS51194">
    <property type="entry name" value="HELICASE_CTER"/>
    <property type="match status" value="1"/>
</dbReference>
<dbReference type="SMART" id="SM00490">
    <property type="entry name" value="HELICc"/>
    <property type="match status" value="1"/>
</dbReference>
<feature type="domain" description="DEAD-box RNA helicase Q" evidence="10">
    <location>
        <begin position="42"/>
        <end position="70"/>
    </location>
</feature>
<evidence type="ECO:0000256" key="2">
    <source>
        <dbReference type="ARBA" id="ARBA00022801"/>
    </source>
</evidence>
<sequence>MSVLFGAKRKRKVVEPTIVEETSSIASVPVVAAKVSTPSILTTFGDLGLDPWLVSKCSLLGLHKPTPVQVNCIPEILAGRDVLGCAQTGSGKTAAFALPILHNLAKEMYGPFALVLTPTRELAFQIGQQFQALGSGISLRSCVVVGGVDMMTQALALQDRPHVIIATPGRLHDHMLRANPPNLKLVQYLVLDEADRLLSATFSKDLTFLLDSMGTTQRQTLLFSATMTADLKDLEAVALTNPYRFDATPTATTVSQLKQSYLFVPAQIKTTYLMYLMSKLIDDSPQEEDEAKSKKKKHKKGSKELILPDPTKDKTESMVVFVATCKMCQLVAEIALELELPCVVLHSMMGQSRRLASLGKFKSGIARVLICTDVASRGLDIPDVTHVINFDLPRDADDYIHRVGRTARAGRKGTSISIVTQHDIELLQNIEKAIEKPLDNYEENVPEAEVLKMLKDVTTATRVAKMKMTERGFDDKVKQRQRQKSKK</sequence>
<dbReference type="OrthoDB" id="10261904at2759"/>
<gene>
    <name evidence="11" type="ORF">THRCLA_06223</name>
</gene>
<dbReference type="Pfam" id="PF00271">
    <property type="entry name" value="Helicase_C"/>
    <property type="match status" value="1"/>
</dbReference>
<dbReference type="PANTHER" id="PTHR47959:SF24">
    <property type="entry name" value="ATP-DEPENDENT RNA HELICASE"/>
    <property type="match status" value="1"/>
</dbReference>